<evidence type="ECO:0008006" key="3">
    <source>
        <dbReference type="Google" id="ProtNLM"/>
    </source>
</evidence>
<evidence type="ECO:0000313" key="1">
    <source>
        <dbReference type="EMBL" id="MET4755060.1"/>
    </source>
</evidence>
<comment type="caution">
    <text evidence="1">The sequence shown here is derived from an EMBL/GenBank/DDBJ whole genome shotgun (WGS) entry which is preliminary data.</text>
</comment>
<keyword evidence="2" id="KW-1185">Reference proteome</keyword>
<dbReference type="EMBL" id="JBEWTB010000002">
    <property type="protein sequence ID" value="MET4755060.1"/>
    <property type="molecule type" value="Genomic_DNA"/>
</dbReference>
<protein>
    <recommendedName>
        <fullName evidence="3">Peptidase C58 YopT-type domain-containing protein</fullName>
    </recommendedName>
</protein>
<name>A0ABV2SBC0_9GAMM</name>
<accession>A0ABV2SBC0</accession>
<dbReference type="Proteomes" id="UP001549366">
    <property type="component" value="Unassembled WGS sequence"/>
</dbReference>
<sequence length="202" mass="22686">MVKKLFTTSFNTYSAFVKWRKETVDGSTRFVSTEGAGICVGATITWLKKSIASEGRGIKSAAELGSVFLMTIVHTTYAMLPLDSGVTELEALPSYLSSQDLAVLDRQYGTGMFDPKFVVNWVSGLSGHYIFGFWNKTNNRGHVVGIRRDVGVLEMFDYGMGLYEYPDTRTFIRHLTRFSFEHYSKESGSEWAIFRVGLPVVQ</sequence>
<proteinExistence type="predicted"/>
<reference evidence="1 2" key="1">
    <citation type="submission" date="2024-06" db="EMBL/GenBank/DDBJ databases">
        <title>Genomic Encyclopedia of Type Strains, Phase V (KMG-V): Genome sequencing to study the core and pangenomes of soil and plant-associated prokaryotes.</title>
        <authorList>
            <person name="Whitman W."/>
        </authorList>
    </citation>
    <scope>NUCLEOTIDE SEQUENCE [LARGE SCALE GENOMIC DNA]</scope>
    <source>
        <strain evidence="1 2">NE40</strain>
    </source>
</reference>
<dbReference type="RefSeq" id="WP_354009522.1">
    <property type="nucleotide sequence ID" value="NZ_JBEWTA010000001.1"/>
</dbReference>
<organism evidence="1 2">
    <name type="scientific">Endozoicomonas lisbonensis</name>
    <dbReference type="NCBI Taxonomy" id="3120522"/>
    <lineage>
        <taxon>Bacteria</taxon>
        <taxon>Pseudomonadati</taxon>
        <taxon>Pseudomonadota</taxon>
        <taxon>Gammaproteobacteria</taxon>
        <taxon>Oceanospirillales</taxon>
        <taxon>Endozoicomonadaceae</taxon>
        <taxon>Endozoicomonas</taxon>
    </lineage>
</organism>
<evidence type="ECO:0000313" key="2">
    <source>
        <dbReference type="Proteomes" id="UP001549366"/>
    </source>
</evidence>
<gene>
    <name evidence="1" type="ORF">V5J35_000252</name>
</gene>